<evidence type="ECO:0000256" key="1">
    <source>
        <dbReference type="SAM" id="MobiDB-lite"/>
    </source>
</evidence>
<feature type="compositionally biased region" description="Basic residues" evidence="1">
    <location>
        <begin position="58"/>
        <end position="69"/>
    </location>
</feature>
<evidence type="ECO:0000313" key="3">
    <source>
        <dbReference type="Proteomes" id="UP000191661"/>
    </source>
</evidence>
<organism evidence="2 3">
    <name type="scientific">Methanobrevibacter arboriphilus JCM 13429 = DSM 1125</name>
    <dbReference type="NCBI Taxonomy" id="1300164"/>
    <lineage>
        <taxon>Archaea</taxon>
        <taxon>Methanobacteriati</taxon>
        <taxon>Methanobacteriota</taxon>
        <taxon>Methanomada group</taxon>
        <taxon>Methanobacteria</taxon>
        <taxon>Methanobacteriales</taxon>
        <taxon>Methanobacteriaceae</taxon>
        <taxon>Methanobrevibacter</taxon>
    </lineage>
</organism>
<evidence type="ECO:0000313" key="2">
    <source>
        <dbReference type="EMBL" id="OQD58190.1"/>
    </source>
</evidence>
<keyword evidence="3" id="KW-1185">Reference proteome</keyword>
<dbReference type="EMBL" id="JXMW01000025">
    <property type="protein sequence ID" value="OQD58190.1"/>
    <property type="molecule type" value="Genomic_DNA"/>
</dbReference>
<dbReference type="RefSeq" id="WP_143746184.1">
    <property type="nucleotide sequence ID" value="NZ_JXMW01000025.1"/>
</dbReference>
<feature type="region of interest" description="Disordered" evidence="1">
    <location>
        <begin position="1"/>
        <end position="39"/>
    </location>
</feature>
<feature type="region of interest" description="Disordered" evidence="1">
    <location>
        <begin position="50"/>
        <end position="69"/>
    </location>
</feature>
<comment type="caution">
    <text evidence="2">The sequence shown here is derived from an EMBL/GenBank/DDBJ whole genome shotgun (WGS) entry which is preliminary data.</text>
</comment>
<name>A0A1V6N0E1_METAZ</name>
<sequence>MEKQTDILKEQKNEQHPRTKQTLEGTHKRKKNKQTKIRISRRNTEKLTKIAKANNNKKNGKHFKINKKT</sequence>
<feature type="compositionally biased region" description="Basic and acidic residues" evidence="1">
    <location>
        <begin position="1"/>
        <end position="17"/>
    </location>
</feature>
<proteinExistence type="predicted"/>
<accession>A0A1V6N0E1</accession>
<reference evidence="2 3" key="1">
    <citation type="submission" date="2014-12" db="EMBL/GenBank/DDBJ databases">
        <title>Genome sequence of Methanobrevibacter arboriphilicus DH1, DSM1125.</title>
        <authorList>
            <person name="Poehlein A."/>
            <person name="Thauer R.K."/>
            <person name="Seedorf H."/>
            <person name="Daniel R."/>
        </authorList>
    </citation>
    <scope>NUCLEOTIDE SEQUENCE [LARGE SCALE GENOMIC DNA]</scope>
    <source>
        <strain evidence="2 3">DH1</strain>
    </source>
</reference>
<protein>
    <submittedName>
        <fullName evidence="2">Uncharacterized protein</fullName>
    </submittedName>
</protein>
<gene>
    <name evidence="2" type="ORF">MBBAR_25c00030</name>
</gene>
<dbReference type="AlphaFoldDB" id="A0A1V6N0E1"/>
<dbReference type="Proteomes" id="UP000191661">
    <property type="component" value="Unassembled WGS sequence"/>
</dbReference>
<feature type="compositionally biased region" description="Basic residues" evidence="1">
    <location>
        <begin position="27"/>
        <end position="39"/>
    </location>
</feature>